<accession>A0ACC0UYT7</accession>
<name>A0ACC0UYT7_9HYPO</name>
<evidence type="ECO:0000313" key="1">
    <source>
        <dbReference type="EMBL" id="KAI9898650.1"/>
    </source>
</evidence>
<reference evidence="1" key="1">
    <citation type="submission" date="2022-10" db="EMBL/GenBank/DDBJ databases">
        <title>Complete Genome of Trichothecium roseum strain YXFP-22015, a Plant Pathogen Isolated from Citrus.</title>
        <authorList>
            <person name="Wang Y."/>
            <person name="Zhu L."/>
        </authorList>
    </citation>
    <scope>NUCLEOTIDE SEQUENCE</scope>
    <source>
        <strain evidence="1">YXFP-22015</strain>
    </source>
</reference>
<keyword evidence="2" id="KW-1185">Reference proteome</keyword>
<protein>
    <submittedName>
        <fullName evidence="1">Uncharacterized protein</fullName>
    </submittedName>
</protein>
<organism evidence="1 2">
    <name type="scientific">Trichothecium roseum</name>
    <dbReference type="NCBI Taxonomy" id="47278"/>
    <lineage>
        <taxon>Eukaryota</taxon>
        <taxon>Fungi</taxon>
        <taxon>Dikarya</taxon>
        <taxon>Ascomycota</taxon>
        <taxon>Pezizomycotina</taxon>
        <taxon>Sordariomycetes</taxon>
        <taxon>Hypocreomycetidae</taxon>
        <taxon>Hypocreales</taxon>
        <taxon>Hypocreales incertae sedis</taxon>
        <taxon>Trichothecium</taxon>
    </lineage>
</organism>
<gene>
    <name evidence="1" type="ORF">N3K66_007010</name>
</gene>
<dbReference type="Proteomes" id="UP001163324">
    <property type="component" value="Chromosome 6"/>
</dbReference>
<comment type="caution">
    <text evidence="1">The sequence shown here is derived from an EMBL/GenBank/DDBJ whole genome shotgun (WGS) entry which is preliminary data.</text>
</comment>
<evidence type="ECO:0000313" key="2">
    <source>
        <dbReference type="Proteomes" id="UP001163324"/>
    </source>
</evidence>
<sequence>MSNPEYLLNRDAKETARLIAQHDWLKQLVGCNIHPSIPIPRDETTSSTSNLRIADVATGTAIWLLDLASTLPSSSTAEFYGFDISTKQFPAPEDRPANVFLHEHNVLNPFPEEYRGTFDVVAVRLITAGLRTSDWETAVGNLCTLLKPGGHLQWIEPIHSSLQVLNALPGAPNAATRQAVQLFLDAYRKTLYPGPLQVPELSRKHGLEEVALEVFPSDRFPDHEKVRSQGKDFLSGVCTAMMGYIVGDGSTGLTEEKVKDVVKRSMEELDGGLFLRSEMQFVVCRKPSLPA</sequence>
<proteinExistence type="predicted"/>
<dbReference type="EMBL" id="CM047945">
    <property type="protein sequence ID" value="KAI9898650.1"/>
    <property type="molecule type" value="Genomic_DNA"/>
</dbReference>